<organism evidence="2 3">
    <name type="scientific">Geodermatophilus arenarius</name>
    <dbReference type="NCBI Taxonomy" id="1137990"/>
    <lineage>
        <taxon>Bacteria</taxon>
        <taxon>Bacillati</taxon>
        <taxon>Actinomycetota</taxon>
        <taxon>Actinomycetes</taxon>
        <taxon>Geodermatophilales</taxon>
        <taxon>Geodermatophilaceae</taxon>
        <taxon>Geodermatophilus</taxon>
    </lineage>
</organism>
<keyword evidence="3" id="KW-1185">Reference proteome</keyword>
<dbReference type="InterPro" id="IPR051044">
    <property type="entry name" value="MAG_DAG_Lipase"/>
</dbReference>
<dbReference type="EMBL" id="JBHSGR010000025">
    <property type="protein sequence ID" value="MFC4695568.1"/>
    <property type="molecule type" value="Genomic_DNA"/>
</dbReference>
<dbReference type="InterPro" id="IPR000073">
    <property type="entry name" value="AB_hydrolase_1"/>
</dbReference>
<name>A0ABV9LN15_9ACTN</name>
<keyword evidence="2" id="KW-0378">Hydrolase</keyword>
<gene>
    <name evidence="2" type="ORF">ACFO3M_19360</name>
</gene>
<evidence type="ECO:0000259" key="1">
    <source>
        <dbReference type="Pfam" id="PF12146"/>
    </source>
</evidence>
<accession>A0ABV9LN15</accession>
<dbReference type="Proteomes" id="UP001596025">
    <property type="component" value="Unassembled WGS sequence"/>
</dbReference>
<dbReference type="SUPFAM" id="SSF53474">
    <property type="entry name" value="alpha/beta-Hydrolases"/>
    <property type="match status" value="1"/>
</dbReference>
<feature type="domain" description="Serine aminopeptidase S33" evidence="1">
    <location>
        <begin position="21"/>
        <end position="246"/>
    </location>
</feature>
<reference evidence="3" key="1">
    <citation type="journal article" date="2019" name="Int. J. Syst. Evol. Microbiol.">
        <title>The Global Catalogue of Microorganisms (GCM) 10K type strain sequencing project: providing services to taxonomists for standard genome sequencing and annotation.</title>
        <authorList>
            <consortium name="The Broad Institute Genomics Platform"/>
            <consortium name="The Broad Institute Genome Sequencing Center for Infectious Disease"/>
            <person name="Wu L."/>
            <person name="Ma J."/>
        </authorList>
    </citation>
    <scope>NUCLEOTIDE SEQUENCE [LARGE SCALE GENOMIC DNA]</scope>
    <source>
        <strain evidence="3">CCUG 62763</strain>
    </source>
</reference>
<comment type="caution">
    <text evidence="2">The sequence shown here is derived from an EMBL/GenBank/DDBJ whole genome shotgun (WGS) entry which is preliminary data.</text>
</comment>
<dbReference type="Pfam" id="PF12146">
    <property type="entry name" value="Hydrolase_4"/>
    <property type="match status" value="1"/>
</dbReference>
<dbReference type="Gene3D" id="3.40.50.1820">
    <property type="entry name" value="alpha/beta hydrolase"/>
    <property type="match status" value="1"/>
</dbReference>
<dbReference type="GO" id="GO:0016787">
    <property type="term" value="F:hydrolase activity"/>
    <property type="evidence" value="ECO:0007669"/>
    <property type="project" value="UniProtKB-KW"/>
</dbReference>
<dbReference type="PRINTS" id="PR00111">
    <property type="entry name" value="ABHYDROLASE"/>
</dbReference>
<dbReference type="PANTHER" id="PTHR11614">
    <property type="entry name" value="PHOSPHOLIPASE-RELATED"/>
    <property type="match status" value="1"/>
</dbReference>
<proteinExistence type="predicted"/>
<evidence type="ECO:0000313" key="3">
    <source>
        <dbReference type="Proteomes" id="UP001596025"/>
    </source>
</evidence>
<sequence length="268" mass="28497">MPFFDGTRGRVHHDAWLPDGDARAVVVLHHGDFGEHLGLYAPLGRRLAADGIAVHALDAIGHGRSDGARDLMLSRDDQADDLRTLAAIARARHPGRPLVLMGHSGGGVAALLLAQRSPDLAEALVVSDPPALPVPVIEAMLAGEVEPPDPAEVFSTHPGYLEALRTDPLVNRGPVPRQTLEAVVRSWSAVADGLARGRPDVPTLVLHGGADPVVPLENSRALVARLPRATLRTFPGDLHDVLNEHDRDAVHDVVAAFVLAQVRPAVRT</sequence>
<dbReference type="InterPro" id="IPR029058">
    <property type="entry name" value="AB_hydrolase_fold"/>
</dbReference>
<protein>
    <submittedName>
        <fullName evidence="2">Alpha/beta fold hydrolase</fullName>
    </submittedName>
</protein>
<dbReference type="RefSeq" id="WP_387992707.1">
    <property type="nucleotide sequence ID" value="NZ_JBHSGR010000025.1"/>
</dbReference>
<evidence type="ECO:0000313" key="2">
    <source>
        <dbReference type="EMBL" id="MFC4695568.1"/>
    </source>
</evidence>
<dbReference type="InterPro" id="IPR022742">
    <property type="entry name" value="Hydrolase_4"/>
</dbReference>